<gene>
    <name evidence="2" type="ORF">AAY55_16340</name>
</gene>
<reference evidence="2 3" key="1">
    <citation type="journal article" date="2015" name="Genome Biol. Evol.">
        <title>The Dynamics of Genetic Interactions between Vibrio metoecus and Vibrio cholerae, Two Close Relatives Co-Occurring in the Environment.</title>
        <authorList>
            <person name="Orata F.D."/>
            <person name="Kirchberger P.C."/>
            <person name="Meheust R."/>
            <person name="Barlow E.J."/>
            <person name="Tarr C.L."/>
            <person name="Boucher Y."/>
        </authorList>
    </citation>
    <scope>NUCLEOTIDE SEQUENCE [LARGE SCALE GENOMIC DNA]</scope>
    <source>
        <strain evidence="2 3">08-2459</strain>
    </source>
</reference>
<name>A0A0Q0N9S3_VIBMT</name>
<dbReference type="AlphaFoldDB" id="A0A0Q0N9S3"/>
<sequence>MSTPKQTQNVDFQAWMALVLQQAHDIGHAKGFEEGTAFGYALAMEHTKAAVSDGLRHGSSECGKNMRARKK</sequence>
<organism evidence="2 3">
    <name type="scientific">Vibrio metoecus</name>
    <dbReference type="NCBI Taxonomy" id="1481663"/>
    <lineage>
        <taxon>Bacteria</taxon>
        <taxon>Pseudomonadati</taxon>
        <taxon>Pseudomonadota</taxon>
        <taxon>Gammaproteobacteria</taxon>
        <taxon>Vibrionales</taxon>
        <taxon>Vibrionaceae</taxon>
        <taxon>Vibrio</taxon>
    </lineage>
</organism>
<dbReference type="RefSeq" id="WP_055028353.1">
    <property type="nucleotide sequence ID" value="NZ_CP035689.1"/>
</dbReference>
<proteinExistence type="predicted"/>
<evidence type="ECO:0000313" key="2">
    <source>
        <dbReference type="EMBL" id="KQA22640.1"/>
    </source>
</evidence>
<feature type="region of interest" description="Disordered" evidence="1">
    <location>
        <begin position="52"/>
        <end position="71"/>
    </location>
</feature>
<dbReference type="EMBL" id="LCUF01000030">
    <property type="protein sequence ID" value="KQA22640.1"/>
    <property type="molecule type" value="Genomic_DNA"/>
</dbReference>
<evidence type="ECO:0000256" key="1">
    <source>
        <dbReference type="SAM" id="MobiDB-lite"/>
    </source>
</evidence>
<evidence type="ECO:0000313" key="3">
    <source>
        <dbReference type="Proteomes" id="UP000053724"/>
    </source>
</evidence>
<dbReference type="Proteomes" id="UP000053724">
    <property type="component" value="Unassembled WGS sequence"/>
</dbReference>
<comment type="caution">
    <text evidence="2">The sequence shown here is derived from an EMBL/GenBank/DDBJ whole genome shotgun (WGS) entry which is preliminary data.</text>
</comment>
<dbReference type="PATRIC" id="fig|1481663.8.peg.3346"/>
<protein>
    <submittedName>
        <fullName evidence="2">Uncharacterized protein</fullName>
    </submittedName>
</protein>
<accession>A0A0Q0N9S3</accession>